<dbReference type="Pfam" id="PF00271">
    <property type="entry name" value="Helicase_C"/>
    <property type="match status" value="1"/>
</dbReference>
<dbReference type="RefSeq" id="WP_158740516.1">
    <property type="nucleotide sequence ID" value="NZ_WSLF01000007.1"/>
</dbReference>
<dbReference type="Proteomes" id="UP000483018">
    <property type="component" value="Unassembled WGS sequence"/>
</dbReference>
<feature type="domain" description="Helicase ATP-binding" evidence="5">
    <location>
        <begin position="107"/>
        <end position="261"/>
    </location>
</feature>
<keyword evidence="2" id="KW-0378">Hydrolase</keyword>
<evidence type="ECO:0000256" key="3">
    <source>
        <dbReference type="ARBA" id="ARBA00022806"/>
    </source>
</evidence>
<dbReference type="PROSITE" id="PS51192">
    <property type="entry name" value="HELICASE_ATP_BIND_1"/>
    <property type="match status" value="1"/>
</dbReference>
<evidence type="ECO:0000313" key="6">
    <source>
        <dbReference type="EMBL" id="KAE9633735.1"/>
    </source>
</evidence>
<dbReference type="GO" id="GO:0005524">
    <property type="term" value="F:ATP binding"/>
    <property type="evidence" value="ECO:0007669"/>
    <property type="project" value="UniProtKB-KW"/>
</dbReference>
<dbReference type="OrthoDB" id="9802848at2"/>
<dbReference type="Pfam" id="PF04851">
    <property type="entry name" value="ResIII"/>
    <property type="match status" value="1"/>
</dbReference>
<proteinExistence type="predicted"/>
<keyword evidence="7" id="KW-1185">Reference proteome</keyword>
<evidence type="ECO:0000313" key="7">
    <source>
        <dbReference type="Proteomes" id="UP000483018"/>
    </source>
</evidence>
<dbReference type="CDD" id="cd18785">
    <property type="entry name" value="SF2_C"/>
    <property type="match status" value="1"/>
</dbReference>
<organism evidence="6 7">
    <name type="scientific">Defluviitalea raffinosedens</name>
    <dbReference type="NCBI Taxonomy" id="1450156"/>
    <lineage>
        <taxon>Bacteria</taxon>
        <taxon>Bacillati</taxon>
        <taxon>Bacillota</taxon>
        <taxon>Clostridia</taxon>
        <taxon>Lachnospirales</taxon>
        <taxon>Defluviitaleaceae</taxon>
        <taxon>Defluviitalea</taxon>
    </lineage>
</organism>
<keyword evidence="1" id="KW-0547">Nucleotide-binding</keyword>
<accession>A0A7C8LJ45</accession>
<dbReference type="InterPro" id="IPR027417">
    <property type="entry name" value="P-loop_NTPase"/>
</dbReference>
<gene>
    <name evidence="6" type="ORF">GND95_08765</name>
</gene>
<dbReference type="PANTHER" id="PTHR11274:SF0">
    <property type="entry name" value="GENERAL TRANSCRIPTION AND DNA REPAIR FACTOR IIH HELICASE SUBUNIT XPB"/>
    <property type="match status" value="1"/>
</dbReference>
<keyword evidence="4" id="KW-0067">ATP-binding</keyword>
<dbReference type="GO" id="GO:0004386">
    <property type="term" value="F:helicase activity"/>
    <property type="evidence" value="ECO:0007669"/>
    <property type="project" value="UniProtKB-KW"/>
</dbReference>
<dbReference type="SUPFAM" id="SSF52540">
    <property type="entry name" value="P-loop containing nucleoside triphosphate hydrolases"/>
    <property type="match status" value="2"/>
</dbReference>
<dbReference type="GO" id="GO:0016787">
    <property type="term" value="F:hydrolase activity"/>
    <property type="evidence" value="ECO:0007669"/>
    <property type="project" value="UniProtKB-KW"/>
</dbReference>
<dbReference type="InterPro" id="IPR014001">
    <property type="entry name" value="Helicase_ATP-bd"/>
</dbReference>
<dbReference type="SMART" id="SM00490">
    <property type="entry name" value="HELICc"/>
    <property type="match status" value="1"/>
</dbReference>
<evidence type="ECO:0000256" key="4">
    <source>
        <dbReference type="ARBA" id="ARBA00022840"/>
    </source>
</evidence>
<dbReference type="InterPro" id="IPR001650">
    <property type="entry name" value="Helicase_C-like"/>
</dbReference>
<evidence type="ECO:0000256" key="2">
    <source>
        <dbReference type="ARBA" id="ARBA00022801"/>
    </source>
</evidence>
<dbReference type="CDD" id="cd17926">
    <property type="entry name" value="DEXHc_RE"/>
    <property type="match status" value="1"/>
</dbReference>
<dbReference type="EMBL" id="WSLF01000007">
    <property type="protein sequence ID" value="KAE9633735.1"/>
    <property type="molecule type" value="Genomic_DNA"/>
</dbReference>
<evidence type="ECO:0000256" key="1">
    <source>
        <dbReference type="ARBA" id="ARBA00022741"/>
    </source>
</evidence>
<sequence length="470" mass="53641">MKFRIDSVITVTNPTKELIEYVNSTLRVINPQYYKLQKMGRRVYGIPREISFFWWDNGKLILPRGLLKTIYKMYPDLTLYENELYKPKDIIFDADDIKLRDYQVPAVGITQKGKQGIIKMPCGAGKTETGIEIIVQLKKPALWITHTKDLLNQSLERAVNKLHLKPGQFGVIGGGKYSIGSHITFATVQSLAQKDLEGIKYRFGTVVIDECHRAFISPNKATLFSKVINSLPAAYRIGLTASAHRSDGLVDSMYHLIGDLLYEVTQEQLNSAGNVIVPKVIAVPTRYEYSGEAGMDFSAMLAEMAEDAERNMTILEYLKENKENYCLVLSDRLTQLQFLYDNMVVLTPCEFIEGSTPKKERRRALQHMKSGKSKMFFATYSLAKEGLDIPRLDRLFLATPHRDKVTIQQSVGRIMRPFKDKKEPIVYDFVDVEIGLCMSQYRSRKSVYKTLDCTVLDCNLNKKEYSIKMA</sequence>
<comment type="caution">
    <text evidence="6">The sequence shown here is derived from an EMBL/GenBank/DDBJ whole genome shotgun (WGS) entry which is preliminary data.</text>
</comment>
<evidence type="ECO:0000259" key="5">
    <source>
        <dbReference type="PROSITE" id="PS51192"/>
    </source>
</evidence>
<dbReference type="SMART" id="SM00487">
    <property type="entry name" value="DEXDc"/>
    <property type="match status" value="1"/>
</dbReference>
<protein>
    <recommendedName>
        <fullName evidence="5">Helicase ATP-binding domain-containing protein</fullName>
    </recommendedName>
</protein>
<keyword evidence="3" id="KW-0347">Helicase</keyword>
<dbReference type="InterPro" id="IPR050615">
    <property type="entry name" value="ATP-dep_DNA_Helicase"/>
</dbReference>
<dbReference type="Gene3D" id="3.40.50.300">
    <property type="entry name" value="P-loop containing nucleotide triphosphate hydrolases"/>
    <property type="match status" value="2"/>
</dbReference>
<reference evidence="6 7" key="1">
    <citation type="submission" date="2019-12" db="EMBL/GenBank/DDBJ databases">
        <title>Defluviitalea raffinosedens, isolated from a biogas fermenter, genome sequencing and characterization.</title>
        <authorList>
            <person name="Rettenmaier R."/>
            <person name="Schneider M."/>
            <person name="Neuhaus K."/>
            <person name="Liebl W."/>
            <person name="Zverlov V."/>
        </authorList>
    </citation>
    <scope>NUCLEOTIDE SEQUENCE [LARGE SCALE GENOMIC DNA]</scope>
    <source>
        <strain evidence="6 7">249c-K6</strain>
    </source>
</reference>
<name>A0A7C8LJ45_9FIRM</name>
<dbReference type="AlphaFoldDB" id="A0A7C8LJ45"/>
<dbReference type="InterPro" id="IPR006935">
    <property type="entry name" value="Helicase/UvrB_N"/>
</dbReference>
<dbReference type="PANTHER" id="PTHR11274">
    <property type="entry name" value="RAD25/XP-B DNA REPAIR HELICASE"/>
    <property type="match status" value="1"/>
</dbReference>
<dbReference type="GO" id="GO:0003677">
    <property type="term" value="F:DNA binding"/>
    <property type="evidence" value="ECO:0007669"/>
    <property type="project" value="InterPro"/>
</dbReference>